<dbReference type="Pfam" id="PF18552">
    <property type="entry name" value="PheRS_DBD1"/>
    <property type="match status" value="1"/>
</dbReference>
<dbReference type="NCBIfam" id="TIGR00468">
    <property type="entry name" value="pheS"/>
    <property type="match status" value="1"/>
</dbReference>
<evidence type="ECO:0000313" key="17">
    <source>
        <dbReference type="EMBL" id="CAD8679348.1"/>
    </source>
</evidence>
<dbReference type="GO" id="GO:0006432">
    <property type="term" value="P:phenylalanyl-tRNA aminoacylation"/>
    <property type="evidence" value="ECO:0007669"/>
    <property type="project" value="InterPro"/>
</dbReference>
<evidence type="ECO:0000256" key="4">
    <source>
        <dbReference type="ARBA" id="ARBA00011209"/>
    </source>
</evidence>
<comment type="subcellular location">
    <subcellularLocation>
        <location evidence="2">Cytoplasm</location>
    </subcellularLocation>
</comment>
<dbReference type="GO" id="GO:0004826">
    <property type="term" value="F:phenylalanine-tRNA ligase activity"/>
    <property type="evidence" value="ECO:0007669"/>
    <property type="project" value="UniProtKB-EC"/>
</dbReference>
<dbReference type="FunFam" id="3.30.930.10:FF:000033">
    <property type="entry name" value="Phenylalanine--tRNA ligase alpha subunit"/>
    <property type="match status" value="1"/>
</dbReference>
<sequence length="498" mass="56313">MADDLKAAVEKQLLKTLDADACIDDTRVFAKANNFDHKLIAGIVKSLLSYEMITSEEVTLNGWTLSAEAKSFLTEGSAEARCFNAVPAEGLALDQLKAQLGKVADVGFKQAMVQKWLALEKGEVPTVVRKTDAIVDIVQDQLKAIESGAEVDKKVADTLKKRKLISAMTEKFFKVGKGAKFALEKVKLATDLTQDMIIKGTWKQTQFKEYNFNAKGQPPAGGHVHPLLKVRKEFREIFISMGFEEMPTNNFVESSFWNFDALFQPQQHPARDAHDTFFMTAPQTSNCFPPDYLERVKETHMHGGYGSIGYNYDWKLAEAQKNLMRTHTTAVSSRMLYKLAQDGFRPAKYFSIDRVFRNEAVDRTHLAEFHQIEGVICDKGLTLSDLIGTLHQFFRKIGITQLRFKPAYNPYTEPSMEIFSFHPQLKKWVEIGNSGMFRPEMMEPMGMPADVSVIAWGLSLERPTMILYGIDNIRDLFGHKVNLSMVKSNPVCRLQLQQ</sequence>
<evidence type="ECO:0000256" key="2">
    <source>
        <dbReference type="ARBA" id="ARBA00004496"/>
    </source>
</evidence>
<dbReference type="AlphaFoldDB" id="A0A7S0RKF5"/>
<evidence type="ECO:0000256" key="13">
    <source>
        <dbReference type="ARBA" id="ARBA00023146"/>
    </source>
</evidence>
<dbReference type="GO" id="GO:0009328">
    <property type="term" value="C:phenylalanine-tRNA ligase complex"/>
    <property type="evidence" value="ECO:0007669"/>
    <property type="project" value="TreeGrafter"/>
</dbReference>
<gene>
    <name evidence="17" type="ORF">POBO1169_LOCUS14513</name>
</gene>
<dbReference type="Gene3D" id="1.10.10.2330">
    <property type="match status" value="1"/>
</dbReference>
<keyword evidence="6" id="KW-0963">Cytoplasm</keyword>
<dbReference type="Gene3D" id="3.30.930.10">
    <property type="entry name" value="Bira Bifunctional Protein, Domain 2"/>
    <property type="match status" value="1"/>
</dbReference>
<evidence type="ECO:0000256" key="12">
    <source>
        <dbReference type="ARBA" id="ARBA00022917"/>
    </source>
</evidence>
<protein>
    <recommendedName>
        <fullName evidence="5">phenylalanine--tRNA ligase</fullName>
        <ecNumber evidence="5">6.1.1.20</ecNumber>
    </recommendedName>
    <alternativeName>
        <fullName evidence="14">Phenylalanyl-tRNA synthetase alpha subunit</fullName>
    </alternativeName>
</protein>
<dbReference type="SUPFAM" id="SSF55681">
    <property type="entry name" value="Class II aaRS and biotin synthetases"/>
    <property type="match status" value="1"/>
</dbReference>
<comment type="catalytic activity">
    <reaction evidence="15">
        <text>tRNA(Phe) + L-phenylalanine + ATP = L-phenylalanyl-tRNA(Phe) + AMP + diphosphate + H(+)</text>
        <dbReference type="Rhea" id="RHEA:19413"/>
        <dbReference type="Rhea" id="RHEA-COMP:9668"/>
        <dbReference type="Rhea" id="RHEA-COMP:9699"/>
        <dbReference type="ChEBI" id="CHEBI:15378"/>
        <dbReference type="ChEBI" id="CHEBI:30616"/>
        <dbReference type="ChEBI" id="CHEBI:33019"/>
        <dbReference type="ChEBI" id="CHEBI:58095"/>
        <dbReference type="ChEBI" id="CHEBI:78442"/>
        <dbReference type="ChEBI" id="CHEBI:78531"/>
        <dbReference type="ChEBI" id="CHEBI:456215"/>
        <dbReference type="EC" id="6.1.1.20"/>
    </reaction>
</comment>
<dbReference type="GO" id="GO:0000049">
    <property type="term" value="F:tRNA binding"/>
    <property type="evidence" value="ECO:0007669"/>
    <property type="project" value="InterPro"/>
</dbReference>
<comment type="similarity">
    <text evidence="3">Belongs to the class-II aminoacyl-tRNA synthetase family. Phe-tRNA synthetase alpha subunit type 2 subfamily.</text>
</comment>
<reference evidence="17" key="1">
    <citation type="submission" date="2021-01" db="EMBL/GenBank/DDBJ databases">
        <authorList>
            <person name="Corre E."/>
            <person name="Pelletier E."/>
            <person name="Niang G."/>
            <person name="Scheremetjew M."/>
            <person name="Finn R."/>
            <person name="Kale V."/>
            <person name="Holt S."/>
            <person name="Cochrane G."/>
            <person name="Meng A."/>
            <person name="Brown T."/>
            <person name="Cohen L."/>
        </authorList>
    </citation>
    <scope>NUCLEOTIDE SEQUENCE</scope>
    <source>
        <strain evidence="17">CCMP722</strain>
    </source>
</reference>
<evidence type="ECO:0000256" key="15">
    <source>
        <dbReference type="ARBA" id="ARBA00049255"/>
    </source>
</evidence>
<dbReference type="InterPro" id="IPR002319">
    <property type="entry name" value="Phenylalanyl-tRNA_Synthase"/>
</dbReference>
<dbReference type="GO" id="GO:0005524">
    <property type="term" value="F:ATP binding"/>
    <property type="evidence" value="ECO:0007669"/>
    <property type="project" value="UniProtKB-KW"/>
</dbReference>
<keyword evidence="11" id="KW-0460">Magnesium</keyword>
<feature type="domain" description="Aminoacyl-transfer RNA synthetases class-II family profile" evidence="16">
    <location>
        <begin position="229"/>
        <end position="490"/>
    </location>
</feature>
<keyword evidence="9" id="KW-0547">Nucleotide-binding</keyword>
<evidence type="ECO:0000256" key="14">
    <source>
        <dbReference type="ARBA" id="ARBA00030612"/>
    </source>
</evidence>
<dbReference type="NCBIfam" id="NF003210">
    <property type="entry name" value="PRK04172.1"/>
    <property type="match status" value="1"/>
</dbReference>
<dbReference type="GO" id="GO:0005829">
    <property type="term" value="C:cytosol"/>
    <property type="evidence" value="ECO:0007669"/>
    <property type="project" value="TreeGrafter"/>
</dbReference>
<dbReference type="InterPro" id="IPR045864">
    <property type="entry name" value="aa-tRNA-synth_II/BPL/LPL"/>
</dbReference>
<dbReference type="InterPro" id="IPR006195">
    <property type="entry name" value="aa-tRNA-synth_II"/>
</dbReference>
<dbReference type="Gene3D" id="3.30.1370.240">
    <property type="match status" value="1"/>
</dbReference>
<evidence type="ECO:0000256" key="1">
    <source>
        <dbReference type="ARBA" id="ARBA00001946"/>
    </source>
</evidence>
<keyword evidence="10" id="KW-0067">ATP-binding</keyword>
<evidence type="ECO:0000256" key="6">
    <source>
        <dbReference type="ARBA" id="ARBA00022490"/>
    </source>
</evidence>
<dbReference type="InterPro" id="IPR004529">
    <property type="entry name" value="Phe-tRNA-synth_IIc_asu"/>
</dbReference>
<dbReference type="InterPro" id="IPR040724">
    <property type="entry name" value="PheRS_DBD1"/>
</dbReference>
<keyword evidence="7" id="KW-0436">Ligase</keyword>
<organism evidence="17">
    <name type="scientific">Pyramimonas obovata</name>
    <dbReference type="NCBI Taxonomy" id="1411642"/>
    <lineage>
        <taxon>Eukaryota</taxon>
        <taxon>Viridiplantae</taxon>
        <taxon>Chlorophyta</taxon>
        <taxon>Pyramimonadophyceae</taxon>
        <taxon>Pyramimonadales</taxon>
        <taxon>Pyramimonadaceae</taxon>
        <taxon>Pyramimonas</taxon>
        <taxon>Pyramimonas incertae sedis</taxon>
    </lineage>
</organism>
<evidence type="ECO:0000256" key="7">
    <source>
        <dbReference type="ARBA" id="ARBA00022598"/>
    </source>
</evidence>
<proteinExistence type="inferred from homology"/>
<comment type="cofactor">
    <cofactor evidence="1">
        <name>Mg(2+)</name>
        <dbReference type="ChEBI" id="CHEBI:18420"/>
    </cofactor>
</comment>
<dbReference type="PROSITE" id="PS50862">
    <property type="entry name" value="AA_TRNA_LIGASE_II"/>
    <property type="match status" value="1"/>
</dbReference>
<comment type="subunit">
    <text evidence="4">Tetramer of two alpha and two beta subunits.</text>
</comment>
<dbReference type="PANTHER" id="PTHR11538">
    <property type="entry name" value="PHENYLALANYL-TRNA SYNTHETASE"/>
    <property type="match status" value="1"/>
</dbReference>
<dbReference type="EMBL" id="HBFA01028676">
    <property type="protein sequence ID" value="CAD8679348.1"/>
    <property type="molecule type" value="Transcribed_RNA"/>
</dbReference>
<evidence type="ECO:0000259" key="16">
    <source>
        <dbReference type="PROSITE" id="PS50862"/>
    </source>
</evidence>
<keyword evidence="12" id="KW-0648">Protein biosynthesis</keyword>
<dbReference type="GO" id="GO:0046872">
    <property type="term" value="F:metal ion binding"/>
    <property type="evidence" value="ECO:0007669"/>
    <property type="project" value="UniProtKB-KW"/>
</dbReference>
<evidence type="ECO:0000256" key="5">
    <source>
        <dbReference type="ARBA" id="ARBA00012814"/>
    </source>
</evidence>
<accession>A0A7S0RKF5</accession>
<keyword evidence="8" id="KW-0479">Metal-binding</keyword>
<dbReference type="InterPro" id="IPR040725">
    <property type="entry name" value="PheRS_DBD3"/>
</dbReference>
<name>A0A7S0RKF5_9CHLO</name>
<evidence type="ECO:0000256" key="9">
    <source>
        <dbReference type="ARBA" id="ARBA00022741"/>
    </source>
</evidence>
<dbReference type="Pfam" id="PF01409">
    <property type="entry name" value="tRNA-synt_2d"/>
    <property type="match status" value="1"/>
</dbReference>
<dbReference type="EC" id="6.1.1.20" evidence="5"/>
<evidence type="ECO:0000256" key="11">
    <source>
        <dbReference type="ARBA" id="ARBA00022842"/>
    </source>
</evidence>
<dbReference type="Gene3D" id="1.10.10.2320">
    <property type="match status" value="1"/>
</dbReference>
<dbReference type="Pfam" id="PF18553">
    <property type="entry name" value="PheRS_DBD3"/>
    <property type="match status" value="1"/>
</dbReference>
<dbReference type="PANTHER" id="PTHR11538:SF40">
    <property type="entry name" value="PHENYLALANINE--TRNA LIGASE ALPHA SUBUNIT"/>
    <property type="match status" value="1"/>
</dbReference>
<evidence type="ECO:0000256" key="8">
    <source>
        <dbReference type="ARBA" id="ARBA00022723"/>
    </source>
</evidence>
<keyword evidence="13" id="KW-0030">Aminoacyl-tRNA synthetase</keyword>
<evidence type="ECO:0000256" key="3">
    <source>
        <dbReference type="ARBA" id="ARBA00006703"/>
    </source>
</evidence>
<dbReference type="CDD" id="cd00496">
    <property type="entry name" value="PheRS_alpha_core"/>
    <property type="match status" value="1"/>
</dbReference>
<evidence type="ECO:0000256" key="10">
    <source>
        <dbReference type="ARBA" id="ARBA00022840"/>
    </source>
</evidence>